<comment type="caution">
    <text evidence="1">The sequence shown here is derived from an EMBL/GenBank/DDBJ whole genome shotgun (WGS) entry which is preliminary data.</text>
</comment>
<organism evidence="1 2">
    <name type="scientific">Ligilactobacillus acidipiscis DSM 15836</name>
    <dbReference type="NCBI Taxonomy" id="1423716"/>
    <lineage>
        <taxon>Bacteria</taxon>
        <taxon>Bacillati</taxon>
        <taxon>Bacillota</taxon>
        <taxon>Bacilli</taxon>
        <taxon>Lactobacillales</taxon>
        <taxon>Lactobacillaceae</taxon>
        <taxon>Ligilactobacillus</taxon>
    </lineage>
</organism>
<keyword evidence="2" id="KW-1185">Reference proteome</keyword>
<evidence type="ECO:0000313" key="1">
    <source>
        <dbReference type="EMBL" id="KRM30315.1"/>
    </source>
</evidence>
<gene>
    <name evidence="1" type="ORF">FC65_GL000651</name>
</gene>
<protein>
    <submittedName>
        <fullName evidence="1">Uncharacterized protein</fullName>
    </submittedName>
</protein>
<reference evidence="1 2" key="1">
    <citation type="journal article" date="2015" name="Genome Announc.">
        <title>Expanding the biotechnology potential of lactobacilli through comparative genomics of 213 strains and associated genera.</title>
        <authorList>
            <person name="Sun Z."/>
            <person name="Harris H.M."/>
            <person name="McCann A."/>
            <person name="Guo C."/>
            <person name="Argimon S."/>
            <person name="Zhang W."/>
            <person name="Yang X."/>
            <person name="Jeffery I.B."/>
            <person name="Cooney J.C."/>
            <person name="Kagawa T.F."/>
            <person name="Liu W."/>
            <person name="Song Y."/>
            <person name="Salvetti E."/>
            <person name="Wrobel A."/>
            <person name="Rasinkangas P."/>
            <person name="Parkhill J."/>
            <person name="Rea M.C."/>
            <person name="O'Sullivan O."/>
            <person name="Ritari J."/>
            <person name="Douillard F.P."/>
            <person name="Paul Ross R."/>
            <person name="Yang R."/>
            <person name="Briner A.E."/>
            <person name="Felis G.E."/>
            <person name="de Vos W.M."/>
            <person name="Barrangou R."/>
            <person name="Klaenhammer T.R."/>
            <person name="Caufield P.W."/>
            <person name="Cui Y."/>
            <person name="Zhang H."/>
            <person name="O'Toole P.W."/>
        </authorList>
    </citation>
    <scope>NUCLEOTIDE SEQUENCE [LARGE SCALE GENOMIC DNA]</scope>
    <source>
        <strain evidence="1 2">DSM 15836</strain>
    </source>
</reference>
<proteinExistence type="predicted"/>
<name>A0ABR5PMQ2_9LACO</name>
<evidence type="ECO:0000313" key="2">
    <source>
        <dbReference type="Proteomes" id="UP000051217"/>
    </source>
</evidence>
<dbReference type="EMBL" id="AZFI01000017">
    <property type="protein sequence ID" value="KRM30315.1"/>
    <property type="molecule type" value="Genomic_DNA"/>
</dbReference>
<sequence length="114" mass="13291">MLHASGSLSDKEKANFEIKLNDQWKIMRDPYNYILCQTKIAEEGKRAGEEVIADKYFYLSLDYALYGFIRMPDVHDDVIVHQVEDYIKVIDDAHMAVQRALKDDVEKWEAVHGK</sequence>
<dbReference type="Proteomes" id="UP000051217">
    <property type="component" value="Unassembled WGS sequence"/>
</dbReference>
<accession>A0ABR5PMQ2</accession>